<organism evidence="5 8">
    <name type="scientific">Phascolarctobacterium faecium</name>
    <dbReference type="NCBI Taxonomy" id="33025"/>
    <lineage>
        <taxon>Bacteria</taxon>
        <taxon>Bacillati</taxon>
        <taxon>Bacillota</taxon>
        <taxon>Negativicutes</taxon>
        <taxon>Acidaminococcales</taxon>
        <taxon>Acidaminococcaceae</taxon>
        <taxon>Phascolarctobacterium</taxon>
    </lineage>
</organism>
<evidence type="ECO:0000313" key="5">
    <source>
        <dbReference type="EMBL" id="MTT76466.1"/>
    </source>
</evidence>
<dbReference type="InterPro" id="IPR007525">
    <property type="entry name" value="FrhB_FdhB_C"/>
</dbReference>
<evidence type="ECO:0000259" key="4">
    <source>
        <dbReference type="PROSITE" id="PS51379"/>
    </source>
</evidence>
<sequence>MKKVAIMTWWHYSNYGTALQVTALYHVVTKMGYKVDVIDYIPHGRVVKQENLKALIKFIYEKICLAINLPYQNDELKIRFEEYRDEYLTFTPKCKTESDLFLLNDSYEAFVCGSDQIWAPTVFEPKYFLNFVKNNKRKIAYAPSIGVNEFEDEEIMQETQRLINGFDFISVREKQGQDILKNIFNKDTVLVLDPTLLYDKHQWQELLKIKKSAKKEKYILCYFLGHNESHWSCVKEIAAKLNLPVKIIPTHKKDLKRKGTVIAGVGPREFTELLVNAEFVCTDSFHGVAFSLNFNVNFIAFKRFEDKDKYSQNSRIYNILHLTKMGNRLFDPKKPVEDYLQEENFSNSNSILNEYRKKSLTYLKDALDSVASYCDAGQILPITNTCCGCGACSAICKQNAIKIVKNKNGFYQADYDFKKCINCGQCKEVCPFSEKEATEIDIKVDKLYAVKSNDASVLKKSSSGGVGLELARYGLENNYDVYGCRYNYAAEEAEHVQITAGNTSDINQLSGSKYLQSNMAKVMQEISETKNKFLFIGTPCQVAAVDKILRKKGIREDCILVDLICHGVPSYNMYKKYLKFIKSALGLITVDEISFRYKEKGWREIYIYMADFQQQKEYCQNQSKDIFYKFFEIGHCYMESCFECNYRTTSAADLRIGDYWGRKYKNDKTGVSMVIAHTRRGYDTLSHLKLNGNVKIEEHGCNDYYAVQYPVNPVKPVFYQNLQEELAKENTDLQAIADKYCSRYFLYRNFLGRIKGKVKNILNYD</sequence>
<feature type="domain" description="4Fe-4S ferredoxin-type" evidence="4">
    <location>
        <begin position="377"/>
        <end position="406"/>
    </location>
</feature>
<dbReference type="GO" id="GO:0046872">
    <property type="term" value="F:metal ion binding"/>
    <property type="evidence" value="ECO:0007669"/>
    <property type="project" value="UniProtKB-KW"/>
</dbReference>
<keyword evidence="1" id="KW-0479">Metal-binding</keyword>
<gene>
    <name evidence="5" type="ORF">GMD11_09330</name>
    <name evidence="6" type="ORF">GMD18_11680</name>
</gene>
<dbReference type="PROSITE" id="PS00198">
    <property type="entry name" value="4FE4S_FER_1"/>
    <property type="match status" value="1"/>
</dbReference>
<name>A0A7X2XGS6_9FIRM</name>
<dbReference type="SUPFAM" id="SSF54862">
    <property type="entry name" value="4Fe-4S ferredoxins"/>
    <property type="match status" value="1"/>
</dbReference>
<proteinExistence type="predicted"/>
<evidence type="ECO:0000256" key="3">
    <source>
        <dbReference type="ARBA" id="ARBA00023014"/>
    </source>
</evidence>
<evidence type="ECO:0000313" key="6">
    <source>
        <dbReference type="EMBL" id="MTU05042.1"/>
    </source>
</evidence>
<dbReference type="Pfam" id="PF04230">
    <property type="entry name" value="PS_pyruv_trans"/>
    <property type="match status" value="1"/>
</dbReference>
<dbReference type="Pfam" id="PF04432">
    <property type="entry name" value="FrhB_FdhB_C"/>
    <property type="match status" value="1"/>
</dbReference>
<dbReference type="OrthoDB" id="430408at2"/>
<comment type="caution">
    <text evidence="5">The sequence shown here is derived from an EMBL/GenBank/DDBJ whole genome shotgun (WGS) entry which is preliminary data.</text>
</comment>
<dbReference type="PANTHER" id="PTHR43193:SF2">
    <property type="entry name" value="POLYFERREDOXIN PROTEIN FWDF"/>
    <property type="match status" value="1"/>
</dbReference>
<dbReference type="Proteomes" id="UP000443070">
    <property type="component" value="Unassembled WGS sequence"/>
</dbReference>
<dbReference type="Proteomes" id="UP000484547">
    <property type="component" value="Unassembled WGS sequence"/>
</dbReference>
<dbReference type="EMBL" id="WNBM01000008">
    <property type="protein sequence ID" value="MTT76466.1"/>
    <property type="molecule type" value="Genomic_DNA"/>
</dbReference>
<dbReference type="GO" id="GO:0051536">
    <property type="term" value="F:iron-sulfur cluster binding"/>
    <property type="evidence" value="ECO:0007669"/>
    <property type="project" value="UniProtKB-KW"/>
</dbReference>
<reference evidence="7 8" key="1">
    <citation type="journal article" date="2019" name="Nat. Med.">
        <title>A library of human gut bacterial isolates paired with longitudinal multiomics data enables mechanistic microbiome research.</title>
        <authorList>
            <person name="Poyet M."/>
            <person name="Groussin M."/>
            <person name="Gibbons S.M."/>
            <person name="Avila-Pacheco J."/>
            <person name="Jiang X."/>
            <person name="Kearney S.M."/>
            <person name="Perrotta A.R."/>
            <person name="Berdy B."/>
            <person name="Zhao S."/>
            <person name="Lieberman T.D."/>
            <person name="Swanson P.K."/>
            <person name="Smith M."/>
            <person name="Roesemann S."/>
            <person name="Alexander J.E."/>
            <person name="Rich S.A."/>
            <person name="Livny J."/>
            <person name="Vlamakis H."/>
            <person name="Clish C."/>
            <person name="Bullock K."/>
            <person name="Deik A."/>
            <person name="Scott J."/>
            <person name="Pierce K.A."/>
            <person name="Xavier R.J."/>
            <person name="Alm E.J."/>
        </authorList>
    </citation>
    <scope>NUCLEOTIDE SEQUENCE [LARGE SCALE GENOMIC DNA]</scope>
    <source>
        <strain evidence="5 8">BIOML-A13</strain>
        <strain evidence="6 7">BIOML-A3</strain>
    </source>
</reference>
<evidence type="ECO:0000256" key="1">
    <source>
        <dbReference type="ARBA" id="ARBA00022723"/>
    </source>
</evidence>
<dbReference type="PANTHER" id="PTHR43193">
    <property type="match status" value="1"/>
</dbReference>
<accession>A0A7X2XGS6</accession>
<evidence type="ECO:0000256" key="2">
    <source>
        <dbReference type="ARBA" id="ARBA00023004"/>
    </source>
</evidence>
<dbReference type="AlphaFoldDB" id="A0A7X2XGS6"/>
<dbReference type="PROSITE" id="PS51379">
    <property type="entry name" value="4FE4S_FER_2"/>
    <property type="match status" value="2"/>
</dbReference>
<dbReference type="InterPro" id="IPR017900">
    <property type="entry name" value="4Fe4S_Fe_S_CS"/>
</dbReference>
<dbReference type="InterPro" id="IPR052977">
    <property type="entry name" value="Polyferredoxin-like_ET"/>
</dbReference>
<dbReference type="InterPro" id="IPR007345">
    <property type="entry name" value="Polysacch_pyruvyl_Trfase"/>
</dbReference>
<dbReference type="RefSeq" id="WP_149877531.1">
    <property type="nucleotide sequence ID" value="NZ_JBGLCK010000001.1"/>
</dbReference>
<feature type="domain" description="4Fe-4S ferredoxin-type" evidence="4">
    <location>
        <begin position="411"/>
        <end position="440"/>
    </location>
</feature>
<protein>
    <submittedName>
        <fullName evidence="5">4Fe-4S dicluster domain-containing protein</fullName>
    </submittedName>
</protein>
<evidence type="ECO:0000313" key="8">
    <source>
        <dbReference type="Proteomes" id="UP000484547"/>
    </source>
</evidence>
<dbReference type="Gene3D" id="3.30.70.20">
    <property type="match status" value="1"/>
</dbReference>
<dbReference type="InterPro" id="IPR017896">
    <property type="entry name" value="4Fe4S_Fe-S-bd"/>
</dbReference>
<evidence type="ECO:0000313" key="7">
    <source>
        <dbReference type="Proteomes" id="UP000443070"/>
    </source>
</evidence>
<dbReference type="EMBL" id="WNBW01000017">
    <property type="protein sequence ID" value="MTU05042.1"/>
    <property type="molecule type" value="Genomic_DNA"/>
</dbReference>
<keyword evidence="2" id="KW-0408">Iron</keyword>
<keyword evidence="7" id="KW-1185">Reference proteome</keyword>
<keyword evidence="3" id="KW-0411">Iron-sulfur</keyword>
<dbReference type="Pfam" id="PF12838">
    <property type="entry name" value="Fer4_7"/>
    <property type="match status" value="1"/>
</dbReference>